<dbReference type="PANTHER" id="PTHR10622">
    <property type="entry name" value="HET DOMAIN-CONTAINING PROTEIN"/>
    <property type="match status" value="1"/>
</dbReference>
<proteinExistence type="predicted"/>
<protein>
    <submittedName>
        <fullName evidence="3">HET-domain-containing protein</fullName>
    </submittedName>
</protein>
<feature type="domain" description="Heterokaryon incompatibility" evidence="1">
    <location>
        <begin position="24"/>
        <end position="163"/>
    </location>
</feature>
<evidence type="ECO:0000313" key="4">
    <source>
        <dbReference type="Proteomes" id="UP000313359"/>
    </source>
</evidence>
<dbReference type="InterPro" id="IPR010730">
    <property type="entry name" value="HET"/>
</dbReference>
<dbReference type="PANTHER" id="PTHR10622:SF10">
    <property type="entry name" value="HET DOMAIN-CONTAINING PROTEIN"/>
    <property type="match status" value="1"/>
</dbReference>
<keyword evidence="4" id="KW-1185">Reference proteome</keyword>
<accession>A0A5C2S3G1</accession>
<dbReference type="AlphaFoldDB" id="A0A5C2S3G1"/>
<name>A0A5C2S3G1_9APHY</name>
<evidence type="ECO:0000259" key="2">
    <source>
        <dbReference type="Pfam" id="PF26640"/>
    </source>
</evidence>
<evidence type="ECO:0000313" key="3">
    <source>
        <dbReference type="EMBL" id="RPD58001.1"/>
    </source>
</evidence>
<feature type="domain" description="DUF8212" evidence="2">
    <location>
        <begin position="251"/>
        <end position="283"/>
    </location>
</feature>
<sequence length="331" mass="38332">MWVLSTNRAELHFFADPEDIKDGFAALSHVWDKEEQSFQDVRQIQDACAKDGTNPRDVVCEKIRQCCELAESHGYKWVWIDTCCIDKTSSAELSEAINLMFRYYSLALICYGYLRDIPSRAPIPEDGNPVRTPEFLLEDQRMHPSPMTICSSVWFTRGWTLQELIAPRFFLFLSSSWTVLGSRADFAWWVNFTTHIPERVLRLEASHTDYSIAQRMSWFGRRKTTRLEDEAYCLLGLFNIHMPTLYGEGRNAFRRLQEEIMKQSDDTTLFAWRLLGYGSDPNRDYLLSTCLLAPNPSVFVDSAEIVYIPSQSAQCPLRCATGPERRPYDIR</sequence>
<reference evidence="3" key="1">
    <citation type="journal article" date="2018" name="Genome Biol. Evol.">
        <title>Genomics and development of Lentinus tigrinus, a white-rot wood-decaying mushroom with dimorphic fruiting bodies.</title>
        <authorList>
            <person name="Wu B."/>
            <person name="Xu Z."/>
            <person name="Knudson A."/>
            <person name="Carlson A."/>
            <person name="Chen N."/>
            <person name="Kovaka S."/>
            <person name="LaButti K."/>
            <person name="Lipzen A."/>
            <person name="Pennachio C."/>
            <person name="Riley R."/>
            <person name="Schakwitz W."/>
            <person name="Umezawa K."/>
            <person name="Ohm R.A."/>
            <person name="Grigoriev I.V."/>
            <person name="Nagy L.G."/>
            <person name="Gibbons J."/>
            <person name="Hibbett D."/>
        </authorList>
    </citation>
    <scope>NUCLEOTIDE SEQUENCE [LARGE SCALE GENOMIC DNA]</scope>
    <source>
        <strain evidence="3">ALCF2SS1-6</strain>
    </source>
</reference>
<dbReference type="OrthoDB" id="2654851at2759"/>
<gene>
    <name evidence="3" type="ORF">L227DRAFT_577364</name>
</gene>
<dbReference type="InterPro" id="IPR058525">
    <property type="entry name" value="DUF8212"/>
</dbReference>
<dbReference type="Proteomes" id="UP000313359">
    <property type="component" value="Unassembled WGS sequence"/>
</dbReference>
<evidence type="ECO:0000259" key="1">
    <source>
        <dbReference type="Pfam" id="PF06985"/>
    </source>
</evidence>
<dbReference type="Pfam" id="PF06985">
    <property type="entry name" value="HET"/>
    <property type="match status" value="1"/>
</dbReference>
<dbReference type="EMBL" id="ML122277">
    <property type="protein sequence ID" value="RPD58001.1"/>
    <property type="molecule type" value="Genomic_DNA"/>
</dbReference>
<organism evidence="3 4">
    <name type="scientific">Lentinus tigrinus ALCF2SS1-6</name>
    <dbReference type="NCBI Taxonomy" id="1328759"/>
    <lineage>
        <taxon>Eukaryota</taxon>
        <taxon>Fungi</taxon>
        <taxon>Dikarya</taxon>
        <taxon>Basidiomycota</taxon>
        <taxon>Agaricomycotina</taxon>
        <taxon>Agaricomycetes</taxon>
        <taxon>Polyporales</taxon>
        <taxon>Polyporaceae</taxon>
        <taxon>Lentinus</taxon>
    </lineage>
</organism>
<dbReference type="Pfam" id="PF26640">
    <property type="entry name" value="DUF8212"/>
    <property type="match status" value="1"/>
</dbReference>